<comment type="caution">
    <text evidence="1">The sequence shown here is derived from an EMBL/GenBank/DDBJ whole genome shotgun (WGS) entry which is preliminary data.</text>
</comment>
<sequence length="296" mass="32899">MTTEFNPLEPHLELSPPASYSLQQQCMAFGLLLLCYLSLASLTALVPAPNTSTPRLPTGEIITSESLKNSTPPSLSNSSALVDNFLLPYRFKVPDTDILLRLGFGIRRSLDRNHMRSLIAVAEEYIDEQIAALPPATPDFQHVYPVAQGRNQTFYKSLGDGIRLVINDHHQIGKLFTWDELEDVTGFRFYVEDFAPDITTRCMGYGSLGPEEYASDDEMDAELAAEERRWCACYSRGPLAIPPSLGLGVKLDEADDEIDVELAAETKRWACPRRATSYCKAIALIGREDPNHRSGT</sequence>
<proteinExistence type="predicted"/>
<dbReference type="Proteomes" id="UP000593566">
    <property type="component" value="Unassembled WGS sequence"/>
</dbReference>
<evidence type="ECO:0000313" key="2">
    <source>
        <dbReference type="Proteomes" id="UP000593566"/>
    </source>
</evidence>
<dbReference type="EMBL" id="JACCJB010000002">
    <property type="protein sequence ID" value="KAF6230541.1"/>
    <property type="molecule type" value="Genomic_DNA"/>
</dbReference>
<organism evidence="1 2">
    <name type="scientific">Letharia lupina</name>
    <dbReference type="NCBI Taxonomy" id="560253"/>
    <lineage>
        <taxon>Eukaryota</taxon>
        <taxon>Fungi</taxon>
        <taxon>Dikarya</taxon>
        <taxon>Ascomycota</taxon>
        <taxon>Pezizomycotina</taxon>
        <taxon>Lecanoromycetes</taxon>
        <taxon>OSLEUM clade</taxon>
        <taxon>Lecanoromycetidae</taxon>
        <taxon>Lecanorales</taxon>
        <taxon>Lecanorineae</taxon>
        <taxon>Parmeliaceae</taxon>
        <taxon>Letharia</taxon>
    </lineage>
</organism>
<gene>
    <name evidence="1" type="ORF">HO133_004885</name>
</gene>
<evidence type="ECO:0000313" key="1">
    <source>
        <dbReference type="EMBL" id="KAF6230541.1"/>
    </source>
</evidence>
<name>A0A8H6FL34_9LECA</name>
<accession>A0A8H6FL34</accession>
<dbReference type="RefSeq" id="XP_037157798.1">
    <property type="nucleotide sequence ID" value="XM_037295797.1"/>
</dbReference>
<protein>
    <submittedName>
        <fullName evidence="1">Uncharacterized protein</fullName>
    </submittedName>
</protein>
<dbReference type="GeneID" id="59333291"/>
<reference evidence="1 2" key="1">
    <citation type="journal article" date="2020" name="Genomics">
        <title>Complete, high-quality genomes from long-read metagenomic sequencing of two wolf lichen thalli reveals enigmatic genome architecture.</title>
        <authorList>
            <person name="McKenzie S.K."/>
            <person name="Walston R.F."/>
            <person name="Allen J.L."/>
        </authorList>
    </citation>
    <scope>NUCLEOTIDE SEQUENCE [LARGE SCALE GENOMIC DNA]</scope>
    <source>
        <strain evidence="1">WasteWater1</strain>
    </source>
</reference>
<dbReference type="AlphaFoldDB" id="A0A8H6FL34"/>
<keyword evidence="2" id="KW-1185">Reference proteome</keyword>